<dbReference type="Pfam" id="PF00027">
    <property type="entry name" value="cNMP_binding"/>
    <property type="match status" value="1"/>
</dbReference>
<dbReference type="SMART" id="SM00419">
    <property type="entry name" value="HTH_CRP"/>
    <property type="match status" value="1"/>
</dbReference>
<dbReference type="GO" id="GO:0003677">
    <property type="term" value="F:DNA binding"/>
    <property type="evidence" value="ECO:0007669"/>
    <property type="project" value="UniProtKB-KW"/>
</dbReference>
<reference evidence="5 6" key="1">
    <citation type="submission" date="2020-03" db="EMBL/GenBank/DDBJ databases">
        <title>Bradyrhizobium diversity isolated from nodules of Muelleranthus trifoliolatus.</title>
        <authorList>
            <person name="Klepa M."/>
            <person name="Helene L."/>
            <person name="Hungria M."/>
        </authorList>
    </citation>
    <scope>NUCLEOTIDE SEQUENCE [LARGE SCALE GENOMIC DNA]</scope>
    <source>
        <strain evidence="5 6">WSM 1744</strain>
    </source>
</reference>
<dbReference type="PROSITE" id="PS51063">
    <property type="entry name" value="HTH_CRP_2"/>
    <property type="match status" value="1"/>
</dbReference>
<dbReference type="InterPro" id="IPR036390">
    <property type="entry name" value="WH_DNA-bd_sf"/>
</dbReference>
<feature type="domain" description="HTH crp-type" evidence="4">
    <location>
        <begin position="197"/>
        <end position="271"/>
    </location>
</feature>
<dbReference type="Pfam" id="PF13545">
    <property type="entry name" value="HTH_Crp_2"/>
    <property type="match status" value="1"/>
</dbReference>
<keyword evidence="1" id="KW-0805">Transcription regulation</keyword>
<dbReference type="InterPro" id="IPR050397">
    <property type="entry name" value="Env_Response_Regulators"/>
</dbReference>
<dbReference type="InterPro" id="IPR018490">
    <property type="entry name" value="cNMP-bd_dom_sf"/>
</dbReference>
<keyword evidence="3" id="KW-0804">Transcription</keyword>
<dbReference type="InterPro" id="IPR014710">
    <property type="entry name" value="RmlC-like_jellyroll"/>
</dbReference>
<gene>
    <name evidence="5" type="ORF">HCN50_18515</name>
</gene>
<dbReference type="CDD" id="cd00038">
    <property type="entry name" value="CAP_ED"/>
    <property type="match status" value="1"/>
</dbReference>
<proteinExistence type="predicted"/>
<name>A0A7Y4H5V6_9BRAD</name>
<dbReference type="SUPFAM" id="SSF51206">
    <property type="entry name" value="cAMP-binding domain-like"/>
    <property type="match status" value="1"/>
</dbReference>
<keyword evidence="6" id="KW-1185">Reference proteome</keyword>
<dbReference type="GO" id="GO:0003700">
    <property type="term" value="F:DNA-binding transcription factor activity"/>
    <property type="evidence" value="ECO:0007669"/>
    <property type="project" value="TreeGrafter"/>
</dbReference>
<dbReference type="InterPro" id="IPR000595">
    <property type="entry name" value="cNMP-bd_dom"/>
</dbReference>
<dbReference type="AlphaFoldDB" id="A0A7Y4H5V6"/>
<dbReference type="PANTHER" id="PTHR24567:SF68">
    <property type="entry name" value="DNA-BINDING TRANSCRIPTIONAL DUAL REGULATOR CRP"/>
    <property type="match status" value="1"/>
</dbReference>
<sequence>MDGSPLSTRPFHVLTIVSLTFVGNWYRAAFVFIQRQQVNSLKKGGKPLERETVLASLLRRLNTVSKLDQADIAAIRSLPVAVRHWEGGRAIVSDGERPTECCLIIEGFCIRSKTTERGGRQILSIHIPGEIPDLQSLHLQVMDHDLITLVPSTLGFISHTSLRALTHTQPNVAEVFWRDTLIDAAIFREWIVNVGQRPAPARLAHTVLELRRRLALTERAEPAVFEFPLTQEQIGEALGITPVHANRIIKQLRQDGIVDVSRGRVHVLDETKLAELAQFDDRYLHQDPSA</sequence>
<dbReference type="GO" id="GO:0005829">
    <property type="term" value="C:cytosol"/>
    <property type="evidence" value="ECO:0007669"/>
    <property type="project" value="TreeGrafter"/>
</dbReference>
<organism evidence="5 6">
    <name type="scientific">Bradyrhizobium archetypum</name>
    <dbReference type="NCBI Taxonomy" id="2721160"/>
    <lineage>
        <taxon>Bacteria</taxon>
        <taxon>Pseudomonadati</taxon>
        <taxon>Pseudomonadota</taxon>
        <taxon>Alphaproteobacteria</taxon>
        <taxon>Hyphomicrobiales</taxon>
        <taxon>Nitrobacteraceae</taxon>
        <taxon>Bradyrhizobium</taxon>
    </lineage>
</organism>
<dbReference type="InterPro" id="IPR012318">
    <property type="entry name" value="HTH_CRP"/>
</dbReference>
<dbReference type="SUPFAM" id="SSF46785">
    <property type="entry name" value="Winged helix' DNA-binding domain"/>
    <property type="match status" value="1"/>
</dbReference>
<dbReference type="InterPro" id="IPR036388">
    <property type="entry name" value="WH-like_DNA-bd_sf"/>
</dbReference>
<comment type="caution">
    <text evidence="5">The sequence shown here is derived from an EMBL/GenBank/DDBJ whole genome shotgun (WGS) entry which is preliminary data.</text>
</comment>
<evidence type="ECO:0000313" key="5">
    <source>
        <dbReference type="EMBL" id="NOJ48216.1"/>
    </source>
</evidence>
<dbReference type="Proteomes" id="UP000528734">
    <property type="component" value="Unassembled WGS sequence"/>
</dbReference>
<evidence type="ECO:0000256" key="3">
    <source>
        <dbReference type="ARBA" id="ARBA00023163"/>
    </source>
</evidence>
<evidence type="ECO:0000313" key="6">
    <source>
        <dbReference type="Proteomes" id="UP000528734"/>
    </source>
</evidence>
<evidence type="ECO:0000256" key="2">
    <source>
        <dbReference type="ARBA" id="ARBA00023125"/>
    </source>
</evidence>
<dbReference type="Gene3D" id="1.10.10.10">
    <property type="entry name" value="Winged helix-like DNA-binding domain superfamily/Winged helix DNA-binding domain"/>
    <property type="match status" value="1"/>
</dbReference>
<dbReference type="EMBL" id="JAAVLW010000005">
    <property type="protein sequence ID" value="NOJ48216.1"/>
    <property type="molecule type" value="Genomic_DNA"/>
</dbReference>
<dbReference type="PANTHER" id="PTHR24567">
    <property type="entry name" value="CRP FAMILY TRANSCRIPTIONAL REGULATORY PROTEIN"/>
    <property type="match status" value="1"/>
</dbReference>
<evidence type="ECO:0000256" key="1">
    <source>
        <dbReference type="ARBA" id="ARBA00023015"/>
    </source>
</evidence>
<protein>
    <submittedName>
        <fullName evidence="5">Crp/Fnr family transcriptional regulator</fullName>
    </submittedName>
</protein>
<dbReference type="Gene3D" id="2.60.120.10">
    <property type="entry name" value="Jelly Rolls"/>
    <property type="match status" value="1"/>
</dbReference>
<accession>A0A7Y4H5V6</accession>
<keyword evidence="2" id="KW-0238">DNA-binding</keyword>
<evidence type="ECO:0000259" key="4">
    <source>
        <dbReference type="PROSITE" id="PS51063"/>
    </source>
</evidence>